<feature type="compositionally biased region" description="Basic residues" evidence="1">
    <location>
        <begin position="64"/>
        <end position="73"/>
    </location>
</feature>
<sequence length="73" mass="8538">MLNLGESIKQVNKDIAKLKESMKRHEGRDDETANKFKSKLASMEDHLNELKKSEVTIESEQRHRNNKKKLAIF</sequence>
<accession>A0A8J2L5Z7</accession>
<reference evidence="2" key="1">
    <citation type="submission" date="2021-06" db="EMBL/GenBank/DDBJ databases">
        <authorList>
            <person name="Hodson N. C."/>
            <person name="Mongue J. A."/>
            <person name="Jaron S. K."/>
        </authorList>
    </citation>
    <scope>NUCLEOTIDE SEQUENCE</scope>
</reference>
<gene>
    <name evidence="2" type="ORF">AFUS01_LOCUS36926</name>
</gene>
<feature type="compositionally biased region" description="Basic and acidic residues" evidence="1">
    <location>
        <begin position="54"/>
        <end position="63"/>
    </location>
</feature>
<name>A0A8J2L5Z7_9HEXA</name>
<dbReference type="Proteomes" id="UP000708208">
    <property type="component" value="Unassembled WGS sequence"/>
</dbReference>
<feature type="region of interest" description="Disordered" evidence="1">
    <location>
        <begin position="54"/>
        <end position="73"/>
    </location>
</feature>
<dbReference type="OrthoDB" id="5842926at2759"/>
<protein>
    <submittedName>
        <fullName evidence="2">Uncharacterized protein</fullName>
    </submittedName>
</protein>
<dbReference type="AlphaFoldDB" id="A0A8J2L5Z7"/>
<organism evidence="2 3">
    <name type="scientific">Allacma fusca</name>
    <dbReference type="NCBI Taxonomy" id="39272"/>
    <lineage>
        <taxon>Eukaryota</taxon>
        <taxon>Metazoa</taxon>
        <taxon>Ecdysozoa</taxon>
        <taxon>Arthropoda</taxon>
        <taxon>Hexapoda</taxon>
        <taxon>Collembola</taxon>
        <taxon>Symphypleona</taxon>
        <taxon>Sminthuridae</taxon>
        <taxon>Allacma</taxon>
    </lineage>
</organism>
<proteinExistence type="predicted"/>
<comment type="caution">
    <text evidence="2">The sequence shown here is derived from an EMBL/GenBank/DDBJ whole genome shotgun (WGS) entry which is preliminary data.</text>
</comment>
<dbReference type="EMBL" id="CAJVCH010541520">
    <property type="protein sequence ID" value="CAG7826896.1"/>
    <property type="molecule type" value="Genomic_DNA"/>
</dbReference>
<evidence type="ECO:0000256" key="1">
    <source>
        <dbReference type="SAM" id="MobiDB-lite"/>
    </source>
</evidence>
<evidence type="ECO:0000313" key="2">
    <source>
        <dbReference type="EMBL" id="CAG7826896.1"/>
    </source>
</evidence>
<keyword evidence="3" id="KW-1185">Reference proteome</keyword>
<evidence type="ECO:0000313" key="3">
    <source>
        <dbReference type="Proteomes" id="UP000708208"/>
    </source>
</evidence>